<dbReference type="Gene3D" id="3.40.390.10">
    <property type="entry name" value="Collagenase (Catalytic Domain)"/>
    <property type="match status" value="1"/>
</dbReference>
<keyword evidence="3" id="KW-1185">Reference proteome</keyword>
<dbReference type="InterPro" id="IPR024079">
    <property type="entry name" value="MetalloPept_cat_dom_sf"/>
</dbReference>
<proteinExistence type="predicted"/>
<dbReference type="Pfam" id="PF18962">
    <property type="entry name" value="Por_Secre_tail"/>
    <property type="match status" value="1"/>
</dbReference>
<evidence type="ECO:0000313" key="2">
    <source>
        <dbReference type="EMBL" id="GGD70742.1"/>
    </source>
</evidence>
<dbReference type="AlphaFoldDB" id="A0A917DV97"/>
<reference evidence="2" key="2">
    <citation type="submission" date="2020-09" db="EMBL/GenBank/DDBJ databases">
        <authorList>
            <person name="Sun Q."/>
            <person name="Zhou Y."/>
        </authorList>
    </citation>
    <scope>NUCLEOTIDE SEQUENCE</scope>
    <source>
        <strain evidence="2">CGMCC 1.15958</strain>
    </source>
</reference>
<sequence>MKATFLILVIFLTYGNPLKAQTIFSFEPNESLRINDAELHGKIKQIGSGYDEIYFNYNARNLHLIFKPSKFKQYTHVLNSTGKTQSELCVYEAASSDGKYYMIIRGGKCHSISFFEGEDYFSLESTSNNFFVFTKNVRSNLPENFCGFEKEPLLRLSISQQKAVNGCFDFPVAFVVDYEQYKAKISNGQPIADIEADNLSYIIAAQEVWAKNTFEGEVRFRVVGQKIYTNLDELPWPYDLTLDYSRIAIDFDNFWKKPEEWKSYKLLTLIGITGLDFFTLDKKTNNIWGYGLTKKQEYKMGVIMLKGLLPKDATTWLLSHELGHVFGAVHDDNRYVMNPFYDESSLVNWSPKSKEAINSTLNELNDKNWLKNCPEILLSWSSSTDTLLLEWKTNYDDVEDMYSIEKSQDGQKTWQVIEQVKSSGKYNYQTRSLLVQLGTESFYYRVNQKGRNSILSNSVIVSLTSVNEENLTNTFYVYPNPVGNILFIKSDYDISIHDSRGNLHQTILSSQKTINTSNWPSGIYFITENGGIRRTVKIVK</sequence>
<dbReference type="EMBL" id="BMKK01000008">
    <property type="protein sequence ID" value="GGD70742.1"/>
    <property type="molecule type" value="Genomic_DNA"/>
</dbReference>
<protein>
    <recommendedName>
        <fullName evidence="1">Secretion system C-terminal sorting domain-containing protein</fullName>
    </recommendedName>
</protein>
<dbReference type="SUPFAM" id="SSF55486">
    <property type="entry name" value="Metalloproteases ('zincins'), catalytic domain"/>
    <property type="match status" value="1"/>
</dbReference>
<name>A0A917DV97_9BACT</name>
<dbReference type="NCBIfam" id="TIGR04183">
    <property type="entry name" value="Por_Secre_tail"/>
    <property type="match status" value="1"/>
</dbReference>
<evidence type="ECO:0000259" key="1">
    <source>
        <dbReference type="Pfam" id="PF18962"/>
    </source>
</evidence>
<reference evidence="2" key="1">
    <citation type="journal article" date="2014" name="Int. J. Syst. Evol. Microbiol.">
        <title>Complete genome sequence of Corynebacterium casei LMG S-19264T (=DSM 44701T), isolated from a smear-ripened cheese.</title>
        <authorList>
            <consortium name="US DOE Joint Genome Institute (JGI-PGF)"/>
            <person name="Walter F."/>
            <person name="Albersmeier A."/>
            <person name="Kalinowski J."/>
            <person name="Ruckert C."/>
        </authorList>
    </citation>
    <scope>NUCLEOTIDE SEQUENCE</scope>
    <source>
        <strain evidence="2">CGMCC 1.15958</strain>
    </source>
</reference>
<dbReference type="InterPro" id="IPR026444">
    <property type="entry name" value="Secre_tail"/>
</dbReference>
<dbReference type="Proteomes" id="UP000609064">
    <property type="component" value="Unassembled WGS sequence"/>
</dbReference>
<dbReference type="GO" id="GO:0008237">
    <property type="term" value="F:metallopeptidase activity"/>
    <property type="evidence" value="ECO:0007669"/>
    <property type="project" value="InterPro"/>
</dbReference>
<feature type="domain" description="Secretion system C-terminal sorting" evidence="1">
    <location>
        <begin position="477"/>
        <end position="535"/>
    </location>
</feature>
<gene>
    <name evidence="2" type="ORF">GCM10011514_38540</name>
</gene>
<organism evidence="2 3">
    <name type="scientific">Emticicia aquatilis</name>
    <dbReference type="NCBI Taxonomy" id="1537369"/>
    <lineage>
        <taxon>Bacteria</taxon>
        <taxon>Pseudomonadati</taxon>
        <taxon>Bacteroidota</taxon>
        <taxon>Cytophagia</taxon>
        <taxon>Cytophagales</taxon>
        <taxon>Leadbetterellaceae</taxon>
        <taxon>Emticicia</taxon>
    </lineage>
</organism>
<comment type="caution">
    <text evidence="2">The sequence shown here is derived from an EMBL/GenBank/DDBJ whole genome shotgun (WGS) entry which is preliminary data.</text>
</comment>
<evidence type="ECO:0000313" key="3">
    <source>
        <dbReference type="Proteomes" id="UP000609064"/>
    </source>
</evidence>
<dbReference type="RefSeq" id="WP_188768444.1">
    <property type="nucleotide sequence ID" value="NZ_BMKK01000008.1"/>
</dbReference>
<accession>A0A917DV97</accession>